<dbReference type="AlphaFoldDB" id="A0A1Y2HV73"/>
<sequence>MYSYSHAFPNAPQQRPPAPAALAADAQQAALHTMVSRWSRLAFNSLSRQDRASFATAFSMRDPTDHIRLAKALKNAEEASRASSSTSNSLSGTISSILASVTGGNTQIANVLDQFFKFLLVWATDKVTLDRVLEEYALFYRDLLTLLMATTQMGPLIWPLVALIHRQMIAISRQVDYARNVPNKISAIDSAWNHVFAVLPLDSFPVPLRAPYHAFLGKRAMIVNDDATAEFNLTQAIHLTPRASTRNLRILMCQLIAVRLSAGQPPPQYLLEQYQMSTQWTPVLQAMRRCDFPAVEQAIDQNMPFFRAHGVYGALIERPRAVMMRLCARKWYLRSASVIPQRSGP</sequence>
<proteinExistence type="predicted"/>
<gene>
    <name evidence="1" type="ORF">BCR44DRAFT_1428384</name>
</gene>
<evidence type="ECO:0000313" key="1">
    <source>
        <dbReference type="EMBL" id="ORZ38500.1"/>
    </source>
</evidence>
<dbReference type="GO" id="GO:0016973">
    <property type="term" value="P:poly(A)+ mRNA export from nucleus"/>
    <property type="evidence" value="ECO:0007669"/>
    <property type="project" value="TreeGrafter"/>
</dbReference>
<dbReference type="Proteomes" id="UP000193411">
    <property type="component" value="Unassembled WGS sequence"/>
</dbReference>
<evidence type="ECO:0000313" key="2">
    <source>
        <dbReference type="Proteomes" id="UP000193411"/>
    </source>
</evidence>
<dbReference type="EMBL" id="MCFL01000008">
    <property type="protein sequence ID" value="ORZ38500.1"/>
    <property type="molecule type" value="Genomic_DNA"/>
</dbReference>
<reference evidence="1 2" key="1">
    <citation type="submission" date="2016-07" db="EMBL/GenBank/DDBJ databases">
        <title>Pervasive Adenine N6-methylation of Active Genes in Fungi.</title>
        <authorList>
            <consortium name="DOE Joint Genome Institute"/>
            <person name="Mondo S.J."/>
            <person name="Dannebaum R.O."/>
            <person name="Kuo R.C."/>
            <person name="Labutti K."/>
            <person name="Haridas S."/>
            <person name="Kuo A."/>
            <person name="Salamov A."/>
            <person name="Ahrendt S.R."/>
            <person name="Lipzen A."/>
            <person name="Sullivan W."/>
            <person name="Andreopoulos W.B."/>
            <person name="Clum A."/>
            <person name="Lindquist E."/>
            <person name="Daum C."/>
            <person name="Ramamoorthy G.K."/>
            <person name="Gryganskyi A."/>
            <person name="Culley D."/>
            <person name="Magnuson J.K."/>
            <person name="James T.Y."/>
            <person name="O'Malley M.A."/>
            <person name="Stajich J.E."/>
            <person name="Spatafora J.W."/>
            <person name="Visel A."/>
            <person name="Grigoriev I.V."/>
        </authorList>
    </citation>
    <scope>NUCLEOTIDE SEQUENCE [LARGE SCALE GENOMIC DNA]</scope>
    <source>
        <strain evidence="1 2">PL171</strain>
    </source>
</reference>
<dbReference type="InterPro" id="IPR045114">
    <property type="entry name" value="Csn12-like"/>
</dbReference>
<protein>
    <submittedName>
        <fullName evidence="1">Uncharacterized protein</fullName>
    </submittedName>
</protein>
<dbReference type="STRING" id="765915.A0A1Y2HV73"/>
<dbReference type="GO" id="GO:0003723">
    <property type="term" value="F:RNA binding"/>
    <property type="evidence" value="ECO:0007669"/>
    <property type="project" value="InterPro"/>
</dbReference>
<dbReference type="GO" id="GO:0006368">
    <property type="term" value="P:transcription elongation by RNA polymerase II"/>
    <property type="evidence" value="ECO:0007669"/>
    <property type="project" value="TreeGrafter"/>
</dbReference>
<dbReference type="OrthoDB" id="5404651at2759"/>
<dbReference type="PANTHER" id="PTHR12732">
    <property type="entry name" value="UNCHARACTERIZED PROTEASOME COMPONENT REGION PCI-CONTAINING"/>
    <property type="match status" value="1"/>
</dbReference>
<name>A0A1Y2HV73_9FUNG</name>
<organism evidence="1 2">
    <name type="scientific">Catenaria anguillulae PL171</name>
    <dbReference type="NCBI Taxonomy" id="765915"/>
    <lineage>
        <taxon>Eukaryota</taxon>
        <taxon>Fungi</taxon>
        <taxon>Fungi incertae sedis</taxon>
        <taxon>Blastocladiomycota</taxon>
        <taxon>Blastocladiomycetes</taxon>
        <taxon>Blastocladiales</taxon>
        <taxon>Catenariaceae</taxon>
        <taxon>Catenaria</taxon>
    </lineage>
</organism>
<accession>A0A1Y2HV73</accession>
<dbReference type="GO" id="GO:0070390">
    <property type="term" value="C:transcription export complex 2"/>
    <property type="evidence" value="ECO:0007669"/>
    <property type="project" value="TreeGrafter"/>
</dbReference>
<dbReference type="PANTHER" id="PTHR12732:SF0">
    <property type="entry name" value="PCI DOMAIN-CONTAINING PROTEIN 2"/>
    <property type="match status" value="1"/>
</dbReference>
<dbReference type="GO" id="GO:0003690">
    <property type="term" value="F:double-stranded DNA binding"/>
    <property type="evidence" value="ECO:0007669"/>
    <property type="project" value="InterPro"/>
</dbReference>
<keyword evidence="2" id="KW-1185">Reference proteome</keyword>
<dbReference type="GO" id="GO:0000973">
    <property type="term" value="P:post-transcriptional tethering of RNA polymerase II gene DNA at nuclear periphery"/>
    <property type="evidence" value="ECO:0007669"/>
    <property type="project" value="TreeGrafter"/>
</dbReference>
<comment type="caution">
    <text evidence="1">The sequence shown here is derived from an EMBL/GenBank/DDBJ whole genome shotgun (WGS) entry which is preliminary data.</text>
</comment>